<feature type="transmembrane region" description="Helical" evidence="13">
    <location>
        <begin position="63"/>
        <end position="85"/>
    </location>
</feature>
<evidence type="ECO:0000256" key="12">
    <source>
        <dbReference type="ARBA" id="ARBA00031636"/>
    </source>
</evidence>
<dbReference type="Pfam" id="PF01554">
    <property type="entry name" value="MatE"/>
    <property type="match status" value="2"/>
</dbReference>
<evidence type="ECO:0000256" key="2">
    <source>
        <dbReference type="ARBA" id="ARBA00004651"/>
    </source>
</evidence>
<comment type="similarity">
    <text evidence="3">Belongs to the multi antimicrobial extrusion (MATE) (TC 2.A.66.1) family.</text>
</comment>
<sequence>MGAKAEKREMFVTSPQFYRTIVLLSVPIILQQLLRVSVDTLDSIMLGRIDQVQMSAVSQAQQIFFIFYTVCSGFSAGCSVLIAQYWGRRDTESIKTLVAIGVRSIAVFGVLFSAVVMIWPERLLRIYSSDPELIRLGVPYLRIASLMYPVCAVSTMIFACCRGFEEMKVSFTTNVISYPLNVFLDFCLIFGNFGMPELGIRGAAVGTVIARVVELLILCRFLFRKEKKLSMKPSDLGRRDRRLLGDFWKVGLPIVFHELIWSTGTTAGSSITGQMGTTIVAGYNIANVYYQLMACVTNAILYSCSTTIGKTIGSGASKDRIQKEAYSMVLIGLVSGTLMGLLTLMFGGLFTRLYVLTPDAAAYARNFMLVFAAIWPFSGMEMTGMIAVLRAGGDGKMGLICDIFSMWMFTIPLAAACAFVFRLSPYLVVSIIKFNIAIEAFVGIWRIHTKKWMRNLTR</sequence>
<evidence type="ECO:0000256" key="10">
    <source>
        <dbReference type="ARBA" id="ARBA00023065"/>
    </source>
</evidence>
<evidence type="ECO:0000256" key="11">
    <source>
        <dbReference type="ARBA" id="ARBA00023136"/>
    </source>
</evidence>
<keyword evidence="10" id="KW-0406">Ion transport</keyword>
<keyword evidence="7" id="KW-1003">Cell membrane</keyword>
<dbReference type="PANTHER" id="PTHR43298:SF2">
    <property type="entry name" value="FMN_FAD EXPORTER YEEO-RELATED"/>
    <property type="match status" value="1"/>
</dbReference>
<accession>A0ABR7NV80</accession>
<feature type="transmembrane region" description="Helical" evidence="13">
    <location>
        <begin position="21"/>
        <end position="38"/>
    </location>
</feature>
<evidence type="ECO:0000256" key="13">
    <source>
        <dbReference type="SAM" id="Phobius"/>
    </source>
</evidence>
<reference evidence="14 15" key="1">
    <citation type="submission" date="2020-08" db="EMBL/GenBank/DDBJ databases">
        <title>Genome public.</title>
        <authorList>
            <person name="Liu C."/>
            <person name="Sun Q."/>
        </authorList>
    </citation>
    <scope>NUCLEOTIDE SEQUENCE [LARGE SCALE GENOMIC DNA]</scope>
    <source>
        <strain evidence="14 15">BX10</strain>
    </source>
</reference>
<dbReference type="PANTHER" id="PTHR43298">
    <property type="entry name" value="MULTIDRUG RESISTANCE PROTEIN NORM-RELATED"/>
    <property type="match status" value="1"/>
</dbReference>
<keyword evidence="11 13" id="KW-0472">Membrane</keyword>
<comment type="function">
    <text evidence="1">Multidrug efflux pump.</text>
</comment>
<evidence type="ECO:0000256" key="1">
    <source>
        <dbReference type="ARBA" id="ARBA00003408"/>
    </source>
</evidence>
<name>A0ABR7NV80_9FIRM</name>
<organism evidence="14 15">
    <name type="scientific">Enterocloster hominis</name>
    <name type="common">ex Liu et al. 2021</name>
    <dbReference type="NCBI Taxonomy" id="2763663"/>
    <lineage>
        <taxon>Bacteria</taxon>
        <taxon>Bacillati</taxon>
        <taxon>Bacillota</taxon>
        <taxon>Clostridia</taxon>
        <taxon>Lachnospirales</taxon>
        <taxon>Lachnospiraceae</taxon>
        <taxon>Enterocloster</taxon>
    </lineage>
</organism>
<keyword evidence="8 13" id="KW-0812">Transmembrane</keyword>
<feature type="transmembrane region" description="Helical" evidence="13">
    <location>
        <begin position="97"/>
        <end position="119"/>
    </location>
</feature>
<proteinExistence type="inferred from homology"/>
<dbReference type="Proteomes" id="UP000647491">
    <property type="component" value="Unassembled WGS sequence"/>
</dbReference>
<evidence type="ECO:0000256" key="9">
    <source>
        <dbReference type="ARBA" id="ARBA00022989"/>
    </source>
</evidence>
<feature type="transmembrane region" description="Helical" evidence="13">
    <location>
        <begin position="171"/>
        <end position="191"/>
    </location>
</feature>
<comment type="caution">
    <text evidence="14">The sequence shown here is derived from an EMBL/GenBank/DDBJ whole genome shotgun (WGS) entry which is preliminary data.</text>
</comment>
<evidence type="ECO:0000313" key="15">
    <source>
        <dbReference type="Proteomes" id="UP000647491"/>
    </source>
</evidence>
<feature type="transmembrane region" description="Helical" evidence="13">
    <location>
        <begin position="401"/>
        <end position="421"/>
    </location>
</feature>
<feature type="transmembrane region" description="Helical" evidence="13">
    <location>
        <begin position="427"/>
        <end position="448"/>
    </location>
</feature>
<feature type="transmembrane region" description="Helical" evidence="13">
    <location>
        <begin position="367"/>
        <end position="389"/>
    </location>
</feature>
<comment type="subcellular location">
    <subcellularLocation>
        <location evidence="2">Cell membrane</location>
        <topology evidence="2">Multi-pass membrane protein</topology>
    </subcellularLocation>
</comment>
<keyword evidence="9 13" id="KW-1133">Transmembrane helix</keyword>
<protein>
    <recommendedName>
        <fullName evidence="4">Probable multidrug resistance protein NorM</fullName>
    </recommendedName>
    <alternativeName>
        <fullName evidence="12">Multidrug-efflux transporter</fullName>
    </alternativeName>
</protein>
<dbReference type="CDD" id="cd13134">
    <property type="entry name" value="MATE_like_8"/>
    <property type="match status" value="1"/>
</dbReference>
<dbReference type="RefSeq" id="WP_262428042.1">
    <property type="nucleotide sequence ID" value="NZ_JACRTJ010000027.1"/>
</dbReference>
<keyword evidence="6" id="KW-0050">Antiport</keyword>
<evidence type="ECO:0000256" key="3">
    <source>
        <dbReference type="ARBA" id="ARBA00010199"/>
    </source>
</evidence>
<evidence type="ECO:0000313" key="14">
    <source>
        <dbReference type="EMBL" id="MBC8600031.1"/>
    </source>
</evidence>
<dbReference type="InterPro" id="IPR002528">
    <property type="entry name" value="MATE_fam"/>
</dbReference>
<evidence type="ECO:0000256" key="5">
    <source>
        <dbReference type="ARBA" id="ARBA00022448"/>
    </source>
</evidence>
<gene>
    <name evidence="14" type="ORF">H8708_12465</name>
</gene>
<keyword evidence="15" id="KW-1185">Reference proteome</keyword>
<feature type="transmembrane region" description="Helical" evidence="13">
    <location>
        <begin position="328"/>
        <end position="355"/>
    </location>
</feature>
<evidence type="ECO:0000256" key="4">
    <source>
        <dbReference type="ARBA" id="ARBA00020268"/>
    </source>
</evidence>
<dbReference type="InterPro" id="IPR048279">
    <property type="entry name" value="MdtK-like"/>
</dbReference>
<dbReference type="NCBIfam" id="TIGR00797">
    <property type="entry name" value="matE"/>
    <property type="match status" value="1"/>
</dbReference>
<dbReference type="PIRSF" id="PIRSF006603">
    <property type="entry name" value="DinF"/>
    <property type="match status" value="1"/>
</dbReference>
<evidence type="ECO:0000256" key="7">
    <source>
        <dbReference type="ARBA" id="ARBA00022475"/>
    </source>
</evidence>
<dbReference type="EMBL" id="JACRTJ010000027">
    <property type="protein sequence ID" value="MBC8600031.1"/>
    <property type="molecule type" value="Genomic_DNA"/>
</dbReference>
<evidence type="ECO:0000256" key="8">
    <source>
        <dbReference type="ARBA" id="ARBA00022692"/>
    </source>
</evidence>
<feature type="transmembrane region" description="Helical" evidence="13">
    <location>
        <begin position="203"/>
        <end position="223"/>
    </location>
</feature>
<evidence type="ECO:0000256" key="6">
    <source>
        <dbReference type="ARBA" id="ARBA00022449"/>
    </source>
</evidence>
<dbReference type="InterPro" id="IPR050222">
    <property type="entry name" value="MATE_MdtK"/>
</dbReference>
<keyword evidence="5" id="KW-0813">Transport</keyword>
<feature type="transmembrane region" description="Helical" evidence="13">
    <location>
        <begin position="139"/>
        <end position="159"/>
    </location>
</feature>